<dbReference type="SUPFAM" id="SSF52172">
    <property type="entry name" value="CheY-like"/>
    <property type="match status" value="1"/>
</dbReference>
<dbReference type="GO" id="GO:0000160">
    <property type="term" value="P:phosphorelay signal transduction system"/>
    <property type="evidence" value="ECO:0007669"/>
    <property type="project" value="InterPro"/>
</dbReference>
<evidence type="ECO:0000313" key="3">
    <source>
        <dbReference type="EMBL" id="SKC42093.1"/>
    </source>
</evidence>
<keyword evidence="1" id="KW-0597">Phosphoprotein</keyword>
<dbReference type="PANTHER" id="PTHR44520:SF2">
    <property type="entry name" value="RESPONSE REGULATOR RCP1"/>
    <property type="match status" value="1"/>
</dbReference>
<keyword evidence="4" id="KW-1185">Reference proteome</keyword>
<dbReference type="InterPro" id="IPR011006">
    <property type="entry name" value="CheY-like_superfamily"/>
</dbReference>
<reference evidence="3 4" key="1">
    <citation type="submission" date="2017-02" db="EMBL/GenBank/DDBJ databases">
        <authorList>
            <person name="Peterson S.W."/>
        </authorList>
    </citation>
    <scope>NUCLEOTIDE SEQUENCE [LARGE SCALE GENOMIC DNA]</scope>
    <source>
        <strain evidence="3 4">DSM 25262</strain>
    </source>
</reference>
<organism evidence="3 4">
    <name type="scientific">Ohtaekwangia koreensis</name>
    <dbReference type="NCBI Taxonomy" id="688867"/>
    <lineage>
        <taxon>Bacteria</taxon>
        <taxon>Pseudomonadati</taxon>
        <taxon>Bacteroidota</taxon>
        <taxon>Cytophagia</taxon>
        <taxon>Cytophagales</taxon>
        <taxon>Fulvivirgaceae</taxon>
        <taxon>Ohtaekwangia</taxon>
    </lineage>
</organism>
<feature type="domain" description="Response regulatory" evidence="2">
    <location>
        <begin position="7"/>
        <end position="134"/>
    </location>
</feature>
<accession>A0A1T5IT26</accession>
<dbReference type="Proteomes" id="UP000190961">
    <property type="component" value="Unassembled WGS sequence"/>
</dbReference>
<evidence type="ECO:0000259" key="2">
    <source>
        <dbReference type="PROSITE" id="PS50110"/>
    </source>
</evidence>
<proteinExistence type="predicted"/>
<dbReference type="STRING" id="688867.SAMN05660236_0350"/>
<name>A0A1T5IT26_9BACT</name>
<evidence type="ECO:0000313" key="4">
    <source>
        <dbReference type="Proteomes" id="UP000190961"/>
    </source>
</evidence>
<evidence type="ECO:0000256" key="1">
    <source>
        <dbReference type="PROSITE-ProRule" id="PRU00169"/>
    </source>
</evidence>
<protein>
    <submittedName>
        <fullName evidence="3">CheY chemotaxis protein or a CheY-like REC (Receiver) domain</fullName>
    </submittedName>
</protein>
<dbReference type="RefSeq" id="WP_079684986.1">
    <property type="nucleotide sequence ID" value="NZ_FUZU01000001.1"/>
</dbReference>
<sequence>MNKKLNCIMLVDDNPDDNFYHERVITRSNAADIVIPKESASDALEYLRSQKNNHNTHPDLIFLDINMPGMNGWDFLMEYTKLDKKLQSRAVIVMLTTSENPDDKMKARALNIAADFKTKPLTKEMLEKIIIKHFKQTIPDQIILP</sequence>
<dbReference type="Gene3D" id="3.40.50.2300">
    <property type="match status" value="1"/>
</dbReference>
<feature type="modified residue" description="4-aspartylphosphate" evidence="1">
    <location>
        <position position="64"/>
    </location>
</feature>
<gene>
    <name evidence="3" type="ORF">SAMN05660236_0350</name>
</gene>
<dbReference type="EMBL" id="FUZU01000001">
    <property type="protein sequence ID" value="SKC42093.1"/>
    <property type="molecule type" value="Genomic_DNA"/>
</dbReference>
<dbReference type="PANTHER" id="PTHR44520">
    <property type="entry name" value="RESPONSE REGULATOR RCP1-RELATED"/>
    <property type="match status" value="1"/>
</dbReference>
<dbReference type="AlphaFoldDB" id="A0A1T5IT26"/>
<dbReference type="Pfam" id="PF00072">
    <property type="entry name" value="Response_reg"/>
    <property type="match status" value="1"/>
</dbReference>
<dbReference type="SMART" id="SM00448">
    <property type="entry name" value="REC"/>
    <property type="match status" value="1"/>
</dbReference>
<dbReference type="InterPro" id="IPR001789">
    <property type="entry name" value="Sig_transdc_resp-reg_receiver"/>
</dbReference>
<dbReference type="InterPro" id="IPR052893">
    <property type="entry name" value="TCS_response_regulator"/>
</dbReference>
<dbReference type="PROSITE" id="PS50110">
    <property type="entry name" value="RESPONSE_REGULATORY"/>
    <property type="match status" value="1"/>
</dbReference>
<dbReference type="OrthoDB" id="1524091at2"/>